<reference evidence="8" key="1">
    <citation type="journal article" date="2019" name="Int. J. Syst. Evol. Microbiol.">
        <title>The Global Catalogue of Microorganisms (GCM) 10K type strain sequencing project: providing services to taxonomists for standard genome sequencing and annotation.</title>
        <authorList>
            <consortium name="The Broad Institute Genomics Platform"/>
            <consortium name="The Broad Institute Genome Sequencing Center for Infectious Disease"/>
            <person name="Wu L."/>
            <person name="Ma J."/>
        </authorList>
    </citation>
    <scope>NUCLEOTIDE SEQUENCE [LARGE SCALE GENOMIC DNA]</scope>
    <source>
        <strain evidence="8">ICMP 6774ER</strain>
    </source>
</reference>
<evidence type="ECO:0000256" key="3">
    <source>
        <dbReference type="ARBA" id="ARBA00022630"/>
    </source>
</evidence>
<dbReference type="Gene3D" id="3.30.43.10">
    <property type="entry name" value="Uridine Diphospho-n-acetylenolpyruvylglucosamine Reductase, domain 2"/>
    <property type="match status" value="1"/>
</dbReference>
<keyword evidence="4" id="KW-0274">FAD</keyword>
<keyword evidence="8" id="KW-1185">Reference proteome</keyword>
<dbReference type="InterPro" id="IPR036318">
    <property type="entry name" value="FAD-bd_PCMH-like_sf"/>
</dbReference>
<dbReference type="RefSeq" id="WP_379573446.1">
    <property type="nucleotide sequence ID" value="NZ_JBHUFV010000029.1"/>
</dbReference>
<dbReference type="InterPro" id="IPR016166">
    <property type="entry name" value="FAD-bd_PCMH"/>
</dbReference>
<sequence length="440" mass="46399">MNVPLFRSEEAATLVAEVTGSVLLPGDAAYEAETAAFNMTVAHRPAVVIAAATAADVRVAVRFAAAHGLPAAVLSTGHQPLTPADGAVLITMREMNTVTVDPAARVARVEAGARWGDVVAAAVPHGLAPLNGSTPVVGVAGYVLGGGHSPMLGRTYGWAADHVHALDLVTPDGRLRRVTAETEPDLFWAVRGGKSNFGAVTALEFALFPVASTYAGGLFFDGEHTAAVVHAWRRTTIDAPDELNTSLALLRLPALPSVPEPLRGRLVVHVRVSHAGDAAEGARLLAPLRAAAPVIMDTVEVLPYARYAEVHQDPTEPMAYDERSTLLTELTAEAVEVIVRHAGPASGFAGMFLELRHLGGALAREPEQPNAVCARDALYTLVGAAVGAPEQTRAPIAQLDALITDLDKWQTGHKFLNFMTAADETEEAYTPETYARLRAI</sequence>
<dbReference type="PROSITE" id="PS51387">
    <property type="entry name" value="FAD_PCMH"/>
    <property type="match status" value="1"/>
</dbReference>
<dbReference type="SUPFAM" id="SSF56176">
    <property type="entry name" value="FAD-binding/transporter-associated domain-like"/>
    <property type="match status" value="1"/>
</dbReference>
<protein>
    <submittedName>
        <fullName evidence="7">FAD-binding oxidoreductase</fullName>
    </submittedName>
</protein>
<dbReference type="Gene3D" id="3.30.465.10">
    <property type="match status" value="1"/>
</dbReference>
<dbReference type="InterPro" id="IPR006094">
    <property type="entry name" value="Oxid_FAD_bind_N"/>
</dbReference>
<evidence type="ECO:0000313" key="8">
    <source>
        <dbReference type="Proteomes" id="UP001597368"/>
    </source>
</evidence>
<evidence type="ECO:0000256" key="2">
    <source>
        <dbReference type="ARBA" id="ARBA00005466"/>
    </source>
</evidence>
<dbReference type="InterPro" id="IPR050416">
    <property type="entry name" value="FAD-linked_Oxidoreductase"/>
</dbReference>
<dbReference type="PANTHER" id="PTHR42973:SF39">
    <property type="entry name" value="FAD-BINDING PCMH-TYPE DOMAIN-CONTAINING PROTEIN"/>
    <property type="match status" value="1"/>
</dbReference>
<feature type="domain" description="FAD-binding PCMH-type" evidence="6">
    <location>
        <begin position="41"/>
        <end position="210"/>
    </location>
</feature>
<comment type="cofactor">
    <cofactor evidence="1">
        <name>FAD</name>
        <dbReference type="ChEBI" id="CHEBI:57692"/>
    </cofactor>
</comment>
<comment type="caution">
    <text evidence="7">The sequence shown here is derived from an EMBL/GenBank/DDBJ whole genome shotgun (WGS) entry which is preliminary data.</text>
</comment>
<dbReference type="PANTHER" id="PTHR42973">
    <property type="entry name" value="BINDING OXIDOREDUCTASE, PUTATIVE (AFU_ORTHOLOGUE AFUA_1G17690)-RELATED"/>
    <property type="match status" value="1"/>
</dbReference>
<evidence type="ECO:0000259" key="6">
    <source>
        <dbReference type="PROSITE" id="PS51387"/>
    </source>
</evidence>
<evidence type="ECO:0000256" key="4">
    <source>
        <dbReference type="ARBA" id="ARBA00022827"/>
    </source>
</evidence>
<keyword evidence="5" id="KW-0560">Oxidoreductase</keyword>
<comment type="similarity">
    <text evidence="2">Belongs to the oxygen-dependent FAD-linked oxidoreductase family.</text>
</comment>
<organism evidence="7 8">
    <name type="scientific">Nonomuraea mangrovi</name>
    <dbReference type="NCBI Taxonomy" id="2316207"/>
    <lineage>
        <taxon>Bacteria</taxon>
        <taxon>Bacillati</taxon>
        <taxon>Actinomycetota</taxon>
        <taxon>Actinomycetes</taxon>
        <taxon>Streptosporangiales</taxon>
        <taxon>Streptosporangiaceae</taxon>
        <taxon>Nonomuraea</taxon>
    </lineage>
</organism>
<evidence type="ECO:0000256" key="5">
    <source>
        <dbReference type="ARBA" id="ARBA00023002"/>
    </source>
</evidence>
<name>A0ABW4SXS3_9ACTN</name>
<keyword evidence="3" id="KW-0285">Flavoprotein</keyword>
<accession>A0ABW4SXS3</accession>
<evidence type="ECO:0000256" key="1">
    <source>
        <dbReference type="ARBA" id="ARBA00001974"/>
    </source>
</evidence>
<dbReference type="Gene3D" id="3.40.462.20">
    <property type="match status" value="1"/>
</dbReference>
<dbReference type="Pfam" id="PF01565">
    <property type="entry name" value="FAD_binding_4"/>
    <property type="match status" value="1"/>
</dbReference>
<proteinExistence type="inferred from homology"/>
<dbReference type="Proteomes" id="UP001597368">
    <property type="component" value="Unassembled WGS sequence"/>
</dbReference>
<gene>
    <name evidence="7" type="ORF">ACFSKW_18215</name>
</gene>
<evidence type="ECO:0000313" key="7">
    <source>
        <dbReference type="EMBL" id="MFD1933402.1"/>
    </source>
</evidence>
<dbReference type="InterPro" id="IPR016169">
    <property type="entry name" value="FAD-bd_PCMH_sub2"/>
</dbReference>
<dbReference type="InterPro" id="IPR016167">
    <property type="entry name" value="FAD-bd_PCMH_sub1"/>
</dbReference>
<dbReference type="EMBL" id="JBHUFV010000029">
    <property type="protein sequence ID" value="MFD1933402.1"/>
    <property type="molecule type" value="Genomic_DNA"/>
</dbReference>